<protein>
    <submittedName>
        <fullName evidence="1">Developmental checkpoint coupling sporulation initiation to replication initiation</fullName>
    </submittedName>
</protein>
<dbReference type="Gene3D" id="1.10.287.1100">
    <property type="entry name" value="Sporulation inhibitor A"/>
    <property type="match status" value="1"/>
</dbReference>
<sequence length="55" mass="6334">MCDSGMKQLSDSLLIQSYHKAIELNLSDEFIEQIKREINARSIQHLLDKHISHVG</sequence>
<keyword evidence="2" id="KW-1185">Reference proteome</keyword>
<evidence type="ECO:0000313" key="1">
    <source>
        <dbReference type="EMBL" id="SDP56776.1"/>
    </source>
</evidence>
<organism evidence="1 2">
    <name type="scientific">Halobacillus aidingensis</name>
    <dbReference type="NCBI Taxonomy" id="240303"/>
    <lineage>
        <taxon>Bacteria</taxon>
        <taxon>Bacillati</taxon>
        <taxon>Bacillota</taxon>
        <taxon>Bacilli</taxon>
        <taxon>Bacillales</taxon>
        <taxon>Bacillaceae</taxon>
        <taxon>Halobacillus</taxon>
    </lineage>
</organism>
<gene>
    <name evidence="1" type="ORF">SAMN05421677_12265</name>
</gene>
<reference evidence="2" key="1">
    <citation type="submission" date="2016-10" db="EMBL/GenBank/DDBJ databases">
        <authorList>
            <person name="Varghese N."/>
            <person name="Submissions S."/>
        </authorList>
    </citation>
    <scope>NUCLEOTIDE SEQUENCE [LARGE SCALE GENOMIC DNA]</scope>
    <source>
        <strain evidence="2">CGMCC 1.3703</strain>
    </source>
</reference>
<evidence type="ECO:0000313" key="2">
    <source>
        <dbReference type="Proteomes" id="UP000198860"/>
    </source>
</evidence>
<proteinExistence type="predicted"/>
<dbReference type="InterPro" id="IPR015064">
    <property type="entry name" value="Sda"/>
</dbReference>
<dbReference type="InterPro" id="IPR036916">
    <property type="entry name" value="Sda_sf"/>
</dbReference>
<accession>A0A1H0TT89</accession>
<dbReference type="AlphaFoldDB" id="A0A1H0TT89"/>
<dbReference type="Proteomes" id="UP000198860">
    <property type="component" value="Unassembled WGS sequence"/>
</dbReference>
<dbReference type="Pfam" id="PF08970">
    <property type="entry name" value="Sda"/>
    <property type="match status" value="1"/>
</dbReference>
<dbReference type="STRING" id="240303.SAMN05421677_12265"/>
<name>A0A1H0TT89_HALAD</name>
<dbReference type="SUPFAM" id="SSF100985">
    <property type="entry name" value="Sporulation inhibitor Sda"/>
    <property type="match status" value="1"/>
</dbReference>
<dbReference type="EMBL" id="FNIZ01000022">
    <property type="protein sequence ID" value="SDP56776.1"/>
    <property type="molecule type" value="Genomic_DNA"/>
</dbReference>